<dbReference type="InterPro" id="IPR055346">
    <property type="entry name" value="Fe-S_cluster_assembly_SufBD"/>
</dbReference>
<accession>A0A4Q0VU11</accession>
<feature type="domain" description="SUF system FeS cluster assembly SufBD N-terminal" evidence="3">
    <location>
        <begin position="87"/>
        <end position="167"/>
    </location>
</feature>
<evidence type="ECO:0000313" key="4">
    <source>
        <dbReference type="EMBL" id="RXJ01798.1"/>
    </source>
</evidence>
<protein>
    <submittedName>
        <fullName evidence="4">Fe-S cluster assembly protein SufD</fullName>
    </submittedName>
</protein>
<evidence type="ECO:0000259" key="2">
    <source>
        <dbReference type="Pfam" id="PF01458"/>
    </source>
</evidence>
<dbReference type="Proteomes" id="UP000290649">
    <property type="component" value="Unassembled WGS sequence"/>
</dbReference>
<dbReference type="InterPro" id="IPR000825">
    <property type="entry name" value="SUF_FeS_clus_asmbl_SufBD_core"/>
</dbReference>
<dbReference type="Pfam" id="PF19295">
    <property type="entry name" value="SufBD_N"/>
    <property type="match status" value="1"/>
</dbReference>
<comment type="similarity">
    <text evidence="1">Belongs to the iron-sulfur cluster assembly SufBD family.</text>
</comment>
<gene>
    <name evidence="4" type="primary">sufD</name>
    <name evidence="4" type="ORF">DS745_10005</name>
</gene>
<dbReference type="InterPro" id="IPR011542">
    <property type="entry name" value="SUF_FeS_clus_asmbl_SufD"/>
</dbReference>
<sequence length="428" mass="47176">MSVDTQLQFDREYVTNFSKDANEPEWFLNQRLSSLELVGTKELPKPDKTKIDNWNFSQFSHTVTAVGTELPEQVKGLMSEDDTQNVLALRNGQLAHSKLSAQLEEQGVVFTDFATALKEHSDLVQKYFMKEAVTQDENRLTALHAALLNGGTFIYVPKNVEVELPLQAIYSIGGGAGLFNHVLIVADENSTVTYVENYVSEDNETAVANIIAEVYALQGSTVSFGAVDNFATGVTTYVVRRGHTERDAKILWALGQFNDGNTVSENKTFLVGEGSFTDKKTVTIGTGEQRQNFTSHVVHYGKHTEGLILTHAVMKDSATSIFNGISKIEHGASKSNGVQTERVLMLSEKARGDANPILLIDEDDVTAGHAASVGRIDPLQMFYLMSRGIPKKEAERLVIHGFLAPVVKEMPVDAVKTRLIEVIERKVN</sequence>
<dbReference type="PANTHER" id="PTHR30508">
    <property type="entry name" value="FES CLUSTER ASSEMBLY PROTEIN SUF"/>
    <property type="match status" value="1"/>
</dbReference>
<evidence type="ECO:0000256" key="1">
    <source>
        <dbReference type="ARBA" id="ARBA00043967"/>
    </source>
</evidence>
<dbReference type="EMBL" id="QOUX01000032">
    <property type="protein sequence ID" value="RXJ01798.1"/>
    <property type="molecule type" value="Genomic_DNA"/>
</dbReference>
<reference evidence="4 5" key="1">
    <citation type="journal article" date="2019" name="Int. J. Syst. Evol. Microbiol.">
        <title>Anaerobacillus alkaliphilus sp. nov., a novel alkaliphilic and moderately halophilic bacterium.</title>
        <authorList>
            <person name="Borsodi A.K."/>
            <person name="Aszalos J.M."/>
            <person name="Bihari P."/>
            <person name="Nagy I."/>
            <person name="Schumann P."/>
            <person name="Sproer C."/>
            <person name="Kovacs A.L."/>
            <person name="Boka K."/>
            <person name="Dobosy P."/>
            <person name="Ovari M."/>
            <person name="Szili-Kovacs T."/>
            <person name="Toth E."/>
        </authorList>
    </citation>
    <scope>NUCLEOTIDE SEQUENCE [LARGE SCALE GENOMIC DNA]</scope>
    <source>
        <strain evidence="4 5">B16-10</strain>
    </source>
</reference>
<keyword evidence="5" id="KW-1185">Reference proteome</keyword>
<organism evidence="4 5">
    <name type="scientific">Anaerobacillus alkaliphilus</name>
    <dbReference type="NCBI Taxonomy" id="1548597"/>
    <lineage>
        <taxon>Bacteria</taxon>
        <taxon>Bacillati</taxon>
        <taxon>Bacillota</taxon>
        <taxon>Bacilli</taxon>
        <taxon>Bacillales</taxon>
        <taxon>Bacillaceae</taxon>
        <taxon>Anaerobacillus</taxon>
    </lineage>
</organism>
<dbReference type="AlphaFoldDB" id="A0A4Q0VU11"/>
<dbReference type="GO" id="GO:0016226">
    <property type="term" value="P:iron-sulfur cluster assembly"/>
    <property type="evidence" value="ECO:0007669"/>
    <property type="project" value="InterPro"/>
</dbReference>
<dbReference type="InterPro" id="IPR037284">
    <property type="entry name" value="SUF_FeS_clus_asmbl_SufBD_sf"/>
</dbReference>
<dbReference type="PANTHER" id="PTHR30508:SF1">
    <property type="entry name" value="UPF0051 PROTEIN ABCI8, CHLOROPLASTIC-RELATED"/>
    <property type="match status" value="1"/>
</dbReference>
<dbReference type="InterPro" id="IPR045595">
    <property type="entry name" value="SufBD_N"/>
</dbReference>
<dbReference type="SUPFAM" id="SSF101960">
    <property type="entry name" value="Stabilizer of iron transporter SufD"/>
    <property type="match status" value="1"/>
</dbReference>
<feature type="domain" description="SUF system FeS cluster assembly SufBD core" evidence="2">
    <location>
        <begin position="175"/>
        <end position="402"/>
    </location>
</feature>
<dbReference type="Pfam" id="PF01458">
    <property type="entry name" value="SUFBD_core"/>
    <property type="match status" value="1"/>
</dbReference>
<evidence type="ECO:0000313" key="5">
    <source>
        <dbReference type="Proteomes" id="UP000290649"/>
    </source>
</evidence>
<dbReference type="OrthoDB" id="9803529at2"/>
<dbReference type="RefSeq" id="WP_129078097.1">
    <property type="nucleotide sequence ID" value="NZ_QOUX01000032.1"/>
</dbReference>
<proteinExistence type="inferred from homology"/>
<name>A0A4Q0VU11_9BACI</name>
<evidence type="ECO:0000259" key="3">
    <source>
        <dbReference type="Pfam" id="PF19295"/>
    </source>
</evidence>
<comment type="caution">
    <text evidence="4">The sequence shown here is derived from an EMBL/GenBank/DDBJ whole genome shotgun (WGS) entry which is preliminary data.</text>
</comment>
<dbReference type="NCBIfam" id="TIGR01981">
    <property type="entry name" value="sufD"/>
    <property type="match status" value="1"/>
</dbReference>